<dbReference type="AlphaFoldDB" id="A0A1D3D082"/>
<evidence type="ECO:0000313" key="2">
    <source>
        <dbReference type="EMBL" id="OEH76841.1"/>
    </source>
</evidence>
<accession>A0A1D3D082</accession>
<name>A0A1D3D082_9EIME</name>
<protein>
    <submittedName>
        <fullName evidence="2">Uncharacterized protein</fullName>
    </submittedName>
</protein>
<sequence length="159" mass="17274">MDGTIASSGHRLYMMSQDLAFVEQRLIRAMAESQWDQSLTHALNKLRELREMVAAIQAMHTEVTSVWSSITAAARDQACCLRYIRTLKTAAEASESCTHPSEGLSAAGKEFSRSFCSKDFTVNAEMRLPAVSSDADTHDVAGRPPSRSPSQGASPAPVQ</sequence>
<comment type="caution">
    <text evidence="2">The sequence shown here is derived from an EMBL/GenBank/DDBJ whole genome shotgun (WGS) entry which is preliminary data.</text>
</comment>
<dbReference type="VEuPathDB" id="ToxoDB:cyc_02076"/>
<dbReference type="EMBL" id="JROU02001298">
    <property type="protein sequence ID" value="OEH76841.1"/>
    <property type="molecule type" value="Genomic_DNA"/>
</dbReference>
<feature type="region of interest" description="Disordered" evidence="1">
    <location>
        <begin position="131"/>
        <end position="159"/>
    </location>
</feature>
<organism evidence="2 3">
    <name type="scientific">Cyclospora cayetanensis</name>
    <dbReference type="NCBI Taxonomy" id="88456"/>
    <lineage>
        <taxon>Eukaryota</taxon>
        <taxon>Sar</taxon>
        <taxon>Alveolata</taxon>
        <taxon>Apicomplexa</taxon>
        <taxon>Conoidasida</taxon>
        <taxon>Coccidia</taxon>
        <taxon>Eucoccidiorida</taxon>
        <taxon>Eimeriorina</taxon>
        <taxon>Eimeriidae</taxon>
        <taxon>Cyclospora</taxon>
    </lineage>
</organism>
<evidence type="ECO:0000313" key="3">
    <source>
        <dbReference type="Proteomes" id="UP000095192"/>
    </source>
</evidence>
<dbReference type="Proteomes" id="UP000095192">
    <property type="component" value="Unassembled WGS sequence"/>
</dbReference>
<proteinExistence type="predicted"/>
<evidence type="ECO:0000256" key="1">
    <source>
        <dbReference type="SAM" id="MobiDB-lite"/>
    </source>
</evidence>
<dbReference type="InParanoid" id="A0A1D3D082"/>
<keyword evidence="3" id="KW-1185">Reference proteome</keyword>
<dbReference type="VEuPathDB" id="ToxoDB:LOC34618975"/>
<reference evidence="2 3" key="1">
    <citation type="journal article" date="2016" name="BMC Genomics">
        <title>Comparative genomics reveals Cyclospora cayetanensis possesses coccidia-like metabolism and invasion components but unique surface antigens.</title>
        <authorList>
            <person name="Liu S."/>
            <person name="Wang L."/>
            <person name="Zheng H."/>
            <person name="Xu Z."/>
            <person name="Roellig D.M."/>
            <person name="Li N."/>
            <person name="Frace M.A."/>
            <person name="Tang K."/>
            <person name="Arrowood M.J."/>
            <person name="Moss D.M."/>
            <person name="Zhang L."/>
            <person name="Feng Y."/>
            <person name="Xiao L."/>
        </authorList>
    </citation>
    <scope>NUCLEOTIDE SEQUENCE [LARGE SCALE GENOMIC DNA]</scope>
    <source>
        <strain evidence="2 3">CHN_HEN01</strain>
    </source>
</reference>
<gene>
    <name evidence="2" type="ORF">cyc_02076</name>
</gene>